<dbReference type="PRINTS" id="PR00996">
    <property type="entry name" value="CHERMTFRASE"/>
</dbReference>
<evidence type="ECO:0000256" key="3">
    <source>
        <dbReference type="ARBA" id="ARBA00022603"/>
    </source>
</evidence>
<dbReference type="Proteomes" id="UP001429601">
    <property type="component" value="Unassembled WGS sequence"/>
</dbReference>
<dbReference type="InterPro" id="IPR000780">
    <property type="entry name" value="CheR_MeTrfase"/>
</dbReference>
<dbReference type="SMART" id="SM00138">
    <property type="entry name" value="MeTrc"/>
    <property type="match status" value="1"/>
</dbReference>
<evidence type="ECO:0000259" key="6">
    <source>
        <dbReference type="PROSITE" id="PS50123"/>
    </source>
</evidence>
<dbReference type="Gene3D" id="1.10.155.10">
    <property type="entry name" value="Chemotaxis receptor methyltransferase CheR, N-terminal domain"/>
    <property type="match status" value="1"/>
</dbReference>
<dbReference type="Gene3D" id="3.40.50.150">
    <property type="entry name" value="Vaccinia Virus protein VP39"/>
    <property type="match status" value="1"/>
</dbReference>
<dbReference type="Pfam" id="PF03705">
    <property type="entry name" value="CheR_N"/>
    <property type="match status" value="1"/>
</dbReference>
<keyword evidence="3" id="KW-0489">Methyltransferase</keyword>
<dbReference type="EC" id="2.1.1.80" evidence="2"/>
<dbReference type="InterPro" id="IPR050903">
    <property type="entry name" value="Bact_Chemotaxis_MeTrfase"/>
</dbReference>
<dbReference type="PROSITE" id="PS50123">
    <property type="entry name" value="CHER"/>
    <property type="match status" value="1"/>
</dbReference>
<accession>A0ABX0Q572</accession>
<comment type="caution">
    <text evidence="7">The sequence shown here is derived from an EMBL/GenBank/DDBJ whole genome shotgun (WGS) entry which is preliminary data.</text>
</comment>
<dbReference type="InterPro" id="IPR036804">
    <property type="entry name" value="CheR_N_sf"/>
</dbReference>
<dbReference type="PANTHER" id="PTHR24422">
    <property type="entry name" value="CHEMOTAXIS PROTEIN METHYLTRANSFERASE"/>
    <property type="match status" value="1"/>
</dbReference>
<evidence type="ECO:0000313" key="7">
    <source>
        <dbReference type="EMBL" id="NID05678.1"/>
    </source>
</evidence>
<dbReference type="PANTHER" id="PTHR24422:SF19">
    <property type="entry name" value="CHEMOTAXIS PROTEIN METHYLTRANSFERASE"/>
    <property type="match status" value="1"/>
</dbReference>
<dbReference type="InterPro" id="IPR022642">
    <property type="entry name" value="CheR_C"/>
</dbReference>
<gene>
    <name evidence="7" type="ORF">HBF26_12330</name>
</gene>
<comment type="catalytic activity">
    <reaction evidence="1">
        <text>L-glutamyl-[protein] + S-adenosyl-L-methionine = [protein]-L-glutamate 5-O-methyl ester + S-adenosyl-L-homocysteine</text>
        <dbReference type="Rhea" id="RHEA:24452"/>
        <dbReference type="Rhea" id="RHEA-COMP:10208"/>
        <dbReference type="Rhea" id="RHEA-COMP:10311"/>
        <dbReference type="ChEBI" id="CHEBI:29973"/>
        <dbReference type="ChEBI" id="CHEBI:57856"/>
        <dbReference type="ChEBI" id="CHEBI:59789"/>
        <dbReference type="ChEBI" id="CHEBI:82795"/>
        <dbReference type="EC" id="2.1.1.80"/>
    </reaction>
</comment>
<dbReference type="SUPFAM" id="SSF53335">
    <property type="entry name" value="S-adenosyl-L-methionine-dependent methyltransferases"/>
    <property type="match status" value="1"/>
</dbReference>
<evidence type="ECO:0000256" key="2">
    <source>
        <dbReference type="ARBA" id="ARBA00012534"/>
    </source>
</evidence>
<proteinExistence type="predicted"/>
<reference evidence="7 8" key="1">
    <citation type="journal article" date="2011" name="Curr. Microbiol.">
        <title>Luteibacter jiangsuensis sp. nov.: a methamidophos-degrading bacterium isolated from a methamidophos-manufacturing factory.</title>
        <authorList>
            <person name="Wang L."/>
            <person name="Wang G.L."/>
            <person name="Li S.P."/>
            <person name="Jiang J.D."/>
        </authorList>
    </citation>
    <scope>NUCLEOTIDE SEQUENCE [LARGE SCALE GENOMIC DNA]</scope>
    <source>
        <strain evidence="7 8">CGMCC 1.10133</strain>
    </source>
</reference>
<evidence type="ECO:0000313" key="8">
    <source>
        <dbReference type="Proteomes" id="UP001429601"/>
    </source>
</evidence>
<dbReference type="InterPro" id="IPR022641">
    <property type="entry name" value="CheR_N"/>
</dbReference>
<keyword evidence="8" id="KW-1185">Reference proteome</keyword>
<evidence type="ECO:0000256" key="4">
    <source>
        <dbReference type="ARBA" id="ARBA00022679"/>
    </source>
</evidence>
<sequence>MLNTEAIAGPDTRHAMLARVHRYTGIVMAERKWTLLHGRLRRRVQELQLQSYDEYLAVLDRSKDEVARFIDLVTTNETSFFRTARVWQYLTDDFFPAWYGSNAGKTMNIWSAAASTGEEAYSLAMTAEEFRLKHRDFTYRIVATDIAQGVLDVGTAGIYRGRNAEGLKSSRRDMLEKYFELQDNAYRALPELRNNIAFRQHNLYQGLGGPDRFDLVLLRNVLIYFDETGQEAVVESVRRSMAPNAVLVIGESESLHRIRSGLVFQQPLIYRNSAPAT</sequence>
<evidence type="ECO:0000256" key="5">
    <source>
        <dbReference type="ARBA" id="ARBA00022691"/>
    </source>
</evidence>
<evidence type="ECO:0000256" key="1">
    <source>
        <dbReference type="ARBA" id="ARBA00001541"/>
    </source>
</evidence>
<dbReference type="Pfam" id="PF01739">
    <property type="entry name" value="CheR"/>
    <property type="match status" value="1"/>
</dbReference>
<feature type="domain" description="CheR-type methyltransferase" evidence="6">
    <location>
        <begin position="20"/>
        <end position="265"/>
    </location>
</feature>
<name>A0ABX0Q572_9GAMM</name>
<dbReference type="SUPFAM" id="SSF47757">
    <property type="entry name" value="Chemotaxis receptor methyltransferase CheR, N-terminal domain"/>
    <property type="match status" value="1"/>
</dbReference>
<keyword evidence="4" id="KW-0808">Transferase</keyword>
<keyword evidence="5" id="KW-0949">S-adenosyl-L-methionine</keyword>
<dbReference type="RefSeq" id="WP_167126762.1">
    <property type="nucleotide sequence ID" value="NZ_JAAQQR010000005.1"/>
</dbReference>
<protein>
    <recommendedName>
        <fullName evidence="2">protein-glutamate O-methyltransferase</fullName>
        <ecNumber evidence="2">2.1.1.80</ecNumber>
    </recommendedName>
</protein>
<dbReference type="InterPro" id="IPR029063">
    <property type="entry name" value="SAM-dependent_MTases_sf"/>
</dbReference>
<dbReference type="EMBL" id="JAAQQR010000005">
    <property type="protein sequence ID" value="NID05678.1"/>
    <property type="molecule type" value="Genomic_DNA"/>
</dbReference>
<organism evidence="7 8">
    <name type="scientific">Luteibacter jiangsuensis</name>
    <dbReference type="NCBI Taxonomy" id="637577"/>
    <lineage>
        <taxon>Bacteria</taxon>
        <taxon>Pseudomonadati</taxon>
        <taxon>Pseudomonadota</taxon>
        <taxon>Gammaproteobacteria</taxon>
        <taxon>Lysobacterales</taxon>
        <taxon>Rhodanobacteraceae</taxon>
        <taxon>Luteibacter</taxon>
    </lineage>
</organism>